<evidence type="ECO:0000256" key="6">
    <source>
        <dbReference type="ARBA" id="ARBA00023136"/>
    </source>
</evidence>
<reference evidence="10" key="1">
    <citation type="journal article" date="2018" name="BMC Genomics">
        <title>Comparative genomics of the wheat fungal pathogen Pyrenophora tritici-repentis reveals chromosomal variations and genome plasticity.</title>
        <authorList>
            <person name="Moolhuijzen P."/>
            <person name="See P.T."/>
            <person name="Hane J.K."/>
            <person name="Shi G."/>
            <person name="Liu Z."/>
            <person name="Oliver R.P."/>
            <person name="Moffat C.S."/>
        </authorList>
    </citation>
    <scope>NUCLEOTIDE SEQUENCE [LARGE SCALE GENOMIC DNA]</scope>
    <source>
        <strain evidence="10">M4</strain>
    </source>
</reference>
<feature type="transmembrane region" description="Helical" evidence="8">
    <location>
        <begin position="338"/>
        <end position="359"/>
    </location>
</feature>
<feature type="signal peptide" evidence="9">
    <location>
        <begin position="1"/>
        <end position="16"/>
    </location>
</feature>
<dbReference type="GO" id="GO:0016757">
    <property type="term" value="F:glycosyltransferase activity"/>
    <property type="evidence" value="ECO:0007669"/>
    <property type="project" value="UniProtKB-KW"/>
</dbReference>
<keyword evidence="7" id="KW-0325">Glycoprotein</keyword>
<keyword evidence="3" id="KW-0808">Transferase</keyword>
<dbReference type="PANTHER" id="PTHR47844:SF1">
    <property type="entry name" value="EXOSTOSIN-LIKE 2"/>
    <property type="match status" value="1"/>
</dbReference>
<dbReference type="PANTHER" id="PTHR47844">
    <property type="entry name" value="SYNTHASE CPS1, PUTATIVE (AFU_ORTHOLOGUE AFUA_7G02500)-RELATED"/>
    <property type="match status" value="1"/>
</dbReference>
<reference evidence="11" key="2">
    <citation type="submission" date="2021-05" db="EMBL/GenBank/DDBJ databases">
        <authorList>
            <person name="Moolhuijzen P.M."/>
            <person name="Moffat C.S."/>
        </authorList>
    </citation>
    <scope>NUCLEOTIDE SEQUENCE</scope>
    <source>
        <strain evidence="11">86-124</strain>
    </source>
</reference>
<keyword evidence="2" id="KW-0328">Glycosyltransferase</keyword>
<evidence type="ECO:0000313" key="11">
    <source>
        <dbReference type="EMBL" id="KAI1512411.1"/>
    </source>
</evidence>
<name>A0A2W1D1R3_9PLEO</name>
<dbReference type="Proteomes" id="UP000249757">
    <property type="component" value="Unassembled WGS sequence"/>
</dbReference>
<comment type="subcellular location">
    <subcellularLocation>
        <location evidence="1">Membrane</location>
    </subcellularLocation>
</comment>
<evidence type="ECO:0000256" key="2">
    <source>
        <dbReference type="ARBA" id="ARBA00022676"/>
    </source>
</evidence>
<dbReference type="AlphaFoldDB" id="A0A2W1D1R3"/>
<dbReference type="EMBL" id="NQIK02000010">
    <property type="protein sequence ID" value="KAF7565338.1"/>
    <property type="molecule type" value="Genomic_DNA"/>
</dbReference>
<evidence type="ECO:0000256" key="8">
    <source>
        <dbReference type="SAM" id="Phobius"/>
    </source>
</evidence>
<evidence type="ECO:0000256" key="9">
    <source>
        <dbReference type="SAM" id="SignalP"/>
    </source>
</evidence>
<keyword evidence="9" id="KW-0732">Signal</keyword>
<dbReference type="EMBL" id="NRDI02000011">
    <property type="protein sequence ID" value="KAI1512411.1"/>
    <property type="molecule type" value="Genomic_DNA"/>
</dbReference>
<evidence type="ECO:0000256" key="5">
    <source>
        <dbReference type="ARBA" id="ARBA00022989"/>
    </source>
</evidence>
<dbReference type="InterPro" id="IPR029044">
    <property type="entry name" value="Nucleotide-diphossugar_trans"/>
</dbReference>
<accession>A0A2W1D1R3</accession>
<dbReference type="Pfam" id="PF13641">
    <property type="entry name" value="Glyco_tranf_2_3"/>
    <property type="match status" value="1"/>
</dbReference>
<protein>
    <submittedName>
        <fullName evidence="10">Glyco-tranf-2-3 multi-domain protein</fullName>
    </submittedName>
    <submittedName>
        <fullName evidence="11">Glycosyltransferase family</fullName>
    </submittedName>
</protein>
<dbReference type="Proteomes" id="UP000245464">
    <property type="component" value="Chromosome 10"/>
</dbReference>
<dbReference type="SUPFAM" id="SSF53448">
    <property type="entry name" value="Nucleotide-diphospho-sugar transferases"/>
    <property type="match status" value="1"/>
</dbReference>
<evidence type="ECO:0000313" key="10">
    <source>
        <dbReference type="EMBL" id="KAF7565338.1"/>
    </source>
</evidence>
<keyword evidence="6 8" id="KW-0472">Membrane</keyword>
<keyword evidence="4 8" id="KW-0812">Transmembrane</keyword>
<evidence type="ECO:0000256" key="3">
    <source>
        <dbReference type="ARBA" id="ARBA00022679"/>
    </source>
</evidence>
<dbReference type="InterPro" id="IPR052427">
    <property type="entry name" value="Glycosyltrans_GT2/GT47"/>
</dbReference>
<proteinExistence type="predicted"/>
<evidence type="ECO:0000256" key="1">
    <source>
        <dbReference type="ARBA" id="ARBA00004370"/>
    </source>
</evidence>
<dbReference type="GO" id="GO:0016020">
    <property type="term" value="C:membrane"/>
    <property type="evidence" value="ECO:0007669"/>
    <property type="project" value="UniProtKB-SubCell"/>
</dbReference>
<evidence type="ECO:0000256" key="4">
    <source>
        <dbReference type="ARBA" id="ARBA00022692"/>
    </source>
</evidence>
<feature type="transmembrane region" description="Helical" evidence="8">
    <location>
        <begin position="371"/>
        <end position="389"/>
    </location>
</feature>
<reference evidence="11" key="3">
    <citation type="journal article" date="2022" name="bioRxiv">
        <title>A global pangenome for the wheat fungal pathogen Pyrenophora tritici-repentis and prediction of effector protein structural homology.</title>
        <authorList>
            <person name="Moolhuijzen P."/>
            <person name="See P.T."/>
            <person name="Shi G."/>
            <person name="Powell H.R."/>
            <person name="Cockram J."/>
            <person name="Jorgensen L.N."/>
            <person name="Benslimane H."/>
            <person name="Strelkov S.E."/>
            <person name="Turner J."/>
            <person name="Liu Z."/>
            <person name="Moffat C.S."/>
        </authorList>
    </citation>
    <scope>NUCLEOTIDE SEQUENCE</scope>
    <source>
        <strain evidence="11">86-124</strain>
    </source>
</reference>
<keyword evidence="5 8" id="KW-1133">Transmembrane helix</keyword>
<dbReference type="Gene3D" id="3.90.550.10">
    <property type="entry name" value="Spore Coat Polysaccharide Biosynthesis Protein SpsA, Chain A"/>
    <property type="match status" value="1"/>
</dbReference>
<gene>
    <name evidence="11" type="ORF">Ptr86124_008377</name>
    <name evidence="10" type="ORF">PtrM4_047720</name>
</gene>
<sequence>MALALGALWAWSVCDKAVISYYSREYKTVSLPERRNYSHEDVSIIVPTIDTESTFTECMRLWIKANPREIIIATVERNRARVMQLIAPLQKDADKIIIAIAPLANKRHQLMVGVKAAKGKIFALVDDDVYWRLDTVVPYLLAPFEDAEVGAVAGIQSAEVPPERQDARVLTPWEAIATFDLCQWKGSREVHFAADGGCWCLSARTLFIRASILQDQGFADAYTQEVIGRRVVNTADDVVLTGLIFDRGWKVSIQNASEAEVTTNIPQNHKFVWQVLRWDRGNFRTFLGYIFAYPGYRKLIQRHPYTTFKMVERLVRPIWALAYVSAWLQTYYTAPRIAYTYIAWMAFGWKGWFSTYLAFLKKYPYCARSVWAFLLMDIVGPIVDIYVYFTINNDNWLTRAADTKDIDD</sequence>
<reference evidence="12" key="4">
    <citation type="journal article" date="2022" name="Microb. Genom.">
        <title>A global pangenome for the wheat fungal pathogen Pyrenophora tritici-repentis and prediction of effector protein structural homology.</title>
        <authorList>
            <person name="Moolhuijzen P.M."/>
            <person name="See P.T."/>
            <person name="Shi G."/>
            <person name="Powell H.R."/>
            <person name="Cockram J."/>
            <person name="Jorgensen L.N."/>
            <person name="Benslimane H."/>
            <person name="Strelkov S.E."/>
            <person name="Turner J."/>
            <person name="Liu Z."/>
            <person name="Moffat C.S."/>
        </authorList>
    </citation>
    <scope>NUCLEOTIDE SEQUENCE [LARGE SCALE GENOMIC DNA]</scope>
</reference>
<organism evidence="11 12">
    <name type="scientific">Pyrenophora tritici-repentis</name>
    <dbReference type="NCBI Taxonomy" id="45151"/>
    <lineage>
        <taxon>Eukaryota</taxon>
        <taxon>Fungi</taxon>
        <taxon>Dikarya</taxon>
        <taxon>Ascomycota</taxon>
        <taxon>Pezizomycotina</taxon>
        <taxon>Dothideomycetes</taxon>
        <taxon>Pleosporomycetidae</taxon>
        <taxon>Pleosporales</taxon>
        <taxon>Pleosporineae</taxon>
        <taxon>Pleosporaceae</taxon>
        <taxon>Pyrenophora</taxon>
    </lineage>
</organism>
<evidence type="ECO:0000256" key="7">
    <source>
        <dbReference type="ARBA" id="ARBA00023180"/>
    </source>
</evidence>
<comment type="caution">
    <text evidence="11">The sequence shown here is derived from an EMBL/GenBank/DDBJ whole genome shotgun (WGS) entry which is preliminary data.</text>
</comment>
<dbReference type="OrthoDB" id="2849215at2759"/>
<evidence type="ECO:0000313" key="12">
    <source>
        <dbReference type="Proteomes" id="UP000249757"/>
    </source>
</evidence>
<dbReference type="OMA" id="RWERSTI"/>
<feature type="chain" id="PRO_5042700789" evidence="9">
    <location>
        <begin position="17"/>
        <end position="408"/>
    </location>
</feature>
<keyword evidence="12" id="KW-1185">Reference proteome</keyword>